<dbReference type="GO" id="GO:0000107">
    <property type="term" value="F:imidazoleglycerol-phosphate synthase activity"/>
    <property type="evidence" value="ECO:0007669"/>
    <property type="project" value="UniProtKB-UniRule"/>
</dbReference>
<dbReference type="HAMAP" id="MF_00278">
    <property type="entry name" value="HisH"/>
    <property type="match status" value="1"/>
</dbReference>
<gene>
    <name evidence="10" type="primary">hisH</name>
    <name evidence="13" type="ORF">A2931_02855</name>
</gene>
<dbReference type="PANTHER" id="PTHR42701:SF1">
    <property type="entry name" value="IMIDAZOLE GLYCEROL PHOSPHATE SYNTHASE SUBUNIT HISH"/>
    <property type="match status" value="1"/>
</dbReference>
<evidence type="ECO:0000256" key="9">
    <source>
        <dbReference type="ARBA" id="ARBA00049534"/>
    </source>
</evidence>
<keyword evidence="5 10" id="KW-0315">Glutamine amidotransferase</keyword>
<sequence>MKKSPKIAIIDYGLSNLYSISKALGLFTDSAFITDELSGLRSADAVVLPGVGAFEAGMNGLKVRGLADGIKEFAGSGKPILGICLGAQLMLSKGYEFGVFDGLDLIKGEVVKFPETVKEKIPHVGWNKICPPKKDDWNKTIFDKLDKNIDMYFVHSYIFKPSSKENTLAMSNYGGFEFCSAIYEKNIYGCQFHPEKSGKFGLEIIKNFIKII</sequence>
<comment type="subunit">
    <text evidence="2 10">Heterodimer of HisH and HisF.</text>
</comment>
<name>A0A1G2EZG9_9BACT</name>
<evidence type="ECO:0000256" key="5">
    <source>
        <dbReference type="ARBA" id="ARBA00022962"/>
    </source>
</evidence>
<comment type="catalytic activity">
    <reaction evidence="8 10">
        <text>5-[(5-phospho-1-deoxy-D-ribulos-1-ylimino)methylamino]-1-(5-phospho-beta-D-ribosyl)imidazole-4-carboxamide + L-glutamine = D-erythro-1-(imidazol-4-yl)glycerol 3-phosphate + 5-amino-1-(5-phospho-beta-D-ribosyl)imidazole-4-carboxamide + L-glutamate + H(+)</text>
        <dbReference type="Rhea" id="RHEA:24793"/>
        <dbReference type="ChEBI" id="CHEBI:15378"/>
        <dbReference type="ChEBI" id="CHEBI:29985"/>
        <dbReference type="ChEBI" id="CHEBI:58278"/>
        <dbReference type="ChEBI" id="CHEBI:58359"/>
        <dbReference type="ChEBI" id="CHEBI:58475"/>
        <dbReference type="ChEBI" id="CHEBI:58525"/>
        <dbReference type="EC" id="4.3.2.10"/>
    </reaction>
</comment>
<evidence type="ECO:0000256" key="6">
    <source>
        <dbReference type="ARBA" id="ARBA00023102"/>
    </source>
</evidence>
<keyword evidence="10" id="KW-0963">Cytoplasm</keyword>
<protein>
    <recommendedName>
        <fullName evidence="10">Imidazole glycerol phosphate synthase subunit HisH</fullName>
        <ecNumber evidence="10">4.3.2.10</ecNumber>
    </recommendedName>
    <alternativeName>
        <fullName evidence="10">IGP synthase glutaminase subunit</fullName>
        <ecNumber evidence="10">3.5.1.2</ecNumber>
    </alternativeName>
    <alternativeName>
        <fullName evidence="10">IGP synthase subunit HisH</fullName>
    </alternativeName>
    <alternativeName>
        <fullName evidence="10">ImGP synthase subunit HisH</fullName>
        <shortName evidence="10">IGPS subunit HisH</shortName>
    </alternativeName>
</protein>
<dbReference type="CDD" id="cd01748">
    <property type="entry name" value="GATase1_IGP_Synthase"/>
    <property type="match status" value="1"/>
</dbReference>
<dbReference type="PANTHER" id="PTHR42701">
    <property type="entry name" value="IMIDAZOLE GLYCEROL PHOSPHATE SYNTHASE SUBUNIT HISH"/>
    <property type="match status" value="1"/>
</dbReference>
<comment type="function">
    <text evidence="10">IGPS catalyzes the conversion of PRFAR and glutamine to IGP, AICAR and glutamate. The HisH subunit catalyzes the hydrolysis of glutamine to glutamate and ammonia as part of the synthesis of IGP and AICAR. The resulting ammonia molecule is channeled to the active site of HisF.</text>
</comment>
<comment type="pathway">
    <text evidence="1 10">Amino-acid biosynthesis; L-histidine biosynthesis; L-histidine from 5-phospho-alpha-D-ribose 1-diphosphate: step 5/9.</text>
</comment>
<comment type="catalytic activity">
    <reaction evidence="9 10">
        <text>L-glutamine + H2O = L-glutamate + NH4(+)</text>
        <dbReference type="Rhea" id="RHEA:15889"/>
        <dbReference type="ChEBI" id="CHEBI:15377"/>
        <dbReference type="ChEBI" id="CHEBI:28938"/>
        <dbReference type="ChEBI" id="CHEBI:29985"/>
        <dbReference type="ChEBI" id="CHEBI:58359"/>
        <dbReference type="EC" id="3.5.1.2"/>
    </reaction>
</comment>
<dbReference type="EC" id="4.3.2.10" evidence="10"/>
<dbReference type="Pfam" id="PF00117">
    <property type="entry name" value="GATase"/>
    <property type="match status" value="1"/>
</dbReference>
<keyword evidence="3 10" id="KW-0028">Amino-acid biosynthesis</keyword>
<dbReference type="PIRSF" id="PIRSF000495">
    <property type="entry name" value="Amidotransf_hisH"/>
    <property type="match status" value="1"/>
</dbReference>
<evidence type="ECO:0000256" key="10">
    <source>
        <dbReference type="HAMAP-Rule" id="MF_00278"/>
    </source>
</evidence>
<dbReference type="InterPro" id="IPR010139">
    <property type="entry name" value="Imidazole-glycPsynth_HisH"/>
</dbReference>
<comment type="subcellular location">
    <subcellularLocation>
        <location evidence="10">Cytoplasm</location>
    </subcellularLocation>
</comment>
<evidence type="ECO:0000313" key="14">
    <source>
        <dbReference type="Proteomes" id="UP000177486"/>
    </source>
</evidence>
<dbReference type="Proteomes" id="UP000177486">
    <property type="component" value="Unassembled WGS sequence"/>
</dbReference>
<feature type="domain" description="Glutamine amidotransferase" evidence="12">
    <location>
        <begin position="9"/>
        <end position="209"/>
    </location>
</feature>
<dbReference type="InterPro" id="IPR017926">
    <property type="entry name" value="GATASE"/>
</dbReference>
<organism evidence="13 14">
    <name type="scientific">Candidatus Niyogibacteria bacterium RIFCSPLOWO2_01_FULL_45_48</name>
    <dbReference type="NCBI Taxonomy" id="1801724"/>
    <lineage>
        <taxon>Bacteria</taxon>
        <taxon>Candidatus Niyogiibacteriota</taxon>
    </lineage>
</organism>
<dbReference type="UniPathway" id="UPA00031">
    <property type="reaction ID" value="UER00010"/>
</dbReference>
<keyword evidence="7 10" id="KW-0456">Lyase</keyword>
<evidence type="ECO:0000256" key="7">
    <source>
        <dbReference type="ARBA" id="ARBA00023239"/>
    </source>
</evidence>
<dbReference type="AlphaFoldDB" id="A0A1G2EZG9"/>
<dbReference type="GO" id="GO:0004359">
    <property type="term" value="F:glutaminase activity"/>
    <property type="evidence" value="ECO:0007669"/>
    <property type="project" value="UniProtKB-EC"/>
</dbReference>
<dbReference type="EMBL" id="MHMQ01000007">
    <property type="protein sequence ID" value="OGZ31087.1"/>
    <property type="molecule type" value="Genomic_DNA"/>
</dbReference>
<accession>A0A1G2EZG9</accession>
<evidence type="ECO:0000256" key="3">
    <source>
        <dbReference type="ARBA" id="ARBA00022605"/>
    </source>
</evidence>
<dbReference type="GO" id="GO:0005737">
    <property type="term" value="C:cytoplasm"/>
    <property type="evidence" value="ECO:0007669"/>
    <property type="project" value="UniProtKB-SubCell"/>
</dbReference>
<evidence type="ECO:0000256" key="4">
    <source>
        <dbReference type="ARBA" id="ARBA00022801"/>
    </source>
</evidence>
<dbReference type="InterPro" id="IPR029062">
    <property type="entry name" value="Class_I_gatase-like"/>
</dbReference>
<dbReference type="Gene3D" id="3.40.50.880">
    <property type="match status" value="1"/>
</dbReference>
<comment type="caution">
    <text evidence="13">The sequence shown here is derived from an EMBL/GenBank/DDBJ whole genome shotgun (WGS) entry which is preliminary data.</text>
</comment>
<dbReference type="PROSITE" id="PS51274">
    <property type="entry name" value="GATASE_COBBQ"/>
    <property type="match status" value="1"/>
</dbReference>
<evidence type="ECO:0000256" key="2">
    <source>
        <dbReference type="ARBA" id="ARBA00011152"/>
    </source>
</evidence>
<feature type="active site" description="Nucleophile" evidence="10 11">
    <location>
        <position position="84"/>
    </location>
</feature>
<feature type="active site" evidence="10 11">
    <location>
        <position position="193"/>
    </location>
</feature>
<dbReference type="PROSITE" id="PS51273">
    <property type="entry name" value="GATASE_TYPE_1"/>
    <property type="match status" value="1"/>
</dbReference>
<evidence type="ECO:0000259" key="12">
    <source>
        <dbReference type="Pfam" id="PF00117"/>
    </source>
</evidence>
<keyword evidence="4 10" id="KW-0378">Hydrolase</keyword>
<evidence type="ECO:0000256" key="11">
    <source>
        <dbReference type="PIRSR" id="PIRSR000495-1"/>
    </source>
</evidence>
<keyword evidence="13" id="KW-0808">Transferase</keyword>
<dbReference type="GO" id="GO:0000105">
    <property type="term" value="P:L-histidine biosynthetic process"/>
    <property type="evidence" value="ECO:0007669"/>
    <property type="project" value="UniProtKB-UniRule"/>
</dbReference>
<feature type="active site" evidence="10 11">
    <location>
        <position position="195"/>
    </location>
</feature>
<evidence type="ECO:0000256" key="1">
    <source>
        <dbReference type="ARBA" id="ARBA00005091"/>
    </source>
</evidence>
<dbReference type="NCBIfam" id="TIGR01855">
    <property type="entry name" value="IMP_synth_hisH"/>
    <property type="match status" value="1"/>
</dbReference>
<evidence type="ECO:0000256" key="8">
    <source>
        <dbReference type="ARBA" id="ARBA00047838"/>
    </source>
</evidence>
<dbReference type="GO" id="GO:0016829">
    <property type="term" value="F:lyase activity"/>
    <property type="evidence" value="ECO:0007669"/>
    <property type="project" value="UniProtKB-KW"/>
</dbReference>
<dbReference type="EC" id="3.5.1.2" evidence="10"/>
<proteinExistence type="inferred from homology"/>
<reference evidence="13 14" key="1">
    <citation type="journal article" date="2016" name="Nat. Commun.">
        <title>Thousands of microbial genomes shed light on interconnected biogeochemical processes in an aquifer system.</title>
        <authorList>
            <person name="Anantharaman K."/>
            <person name="Brown C.T."/>
            <person name="Hug L.A."/>
            <person name="Sharon I."/>
            <person name="Castelle C.J."/>
            <person name="Probst A.J."/>
            <person name="Thomas B.C."/>
            <person name="Singh A."/>
            <person name="Wilkins M.J."/>
            <person name="Karaoz U."/>
            <person name="Brodie E.L."/>
            <person name="Williams K.H."/>
            <person name="Hubbard S.S."/>
            <person name="Banfield J.F."/>
        </authorList>
    </citation>
    <scope>NUCLEOTIDE SEQUENCE [LARGE SCALE GENOMIC DNA]</scope>
</reference>
<evidence type="ECO:0000313" key="13">
    <source>
        <dbReference type="EMBL" id="OGZ31087.1"/>
    </source>
</evidence>
<keyword evidence="6 10" id="KW-0368">Histidine biosynthesis</keyword>
<dbReference type="SUPFAM" id="SSF52317">
    <property type="entry name" value="Class I glutamine amidotransferase-like"/>
    <property type="match status" value="1"/>
</dbReference>